<keyword evidence="2" id="KW-1185">Reference proteome</keyword>
<proteinExistence type="predicted"/>
<dbReference type="Proteomes" id="UP001165368">
    <property type="component" value="Unassembled WGS sequence"/>
</dbReference>
<comment type="caution">
    <text evidence="1">The sequence shown here is derived from an EMBL/GenBank/DDBJ whole genome shotgun (WGS) entry which is preliminary data.</text>
</comment>
<dbReference type="RefSeq" id="WP_237826791.1">
    <property type="nucleotide sequence ID" value="NZ_JAKLTQ010000028.1"/>
</dbReference>
<protein>
    <recommendedName>
        <fullName evidence="3">AbiEi antitoxin C-terminal domain-containing protein</fullName>
    </recommendedName>
</protein>
<gene>
    <name evidence="1" type="ORF">LVY72_22300</name>
</gene>
<dbReference type="EMBL" id="JAKLTQ010000028">
    <property type="protein sequence ID" value="MCG2624624.1"/>
    <property type="molecule type" value="Genomic_DNA"/>
</dbReference>
<evidence type="ECO:0000313" key="2">
    <source>
        <dbReference type="Proteomes" id="UP001165368"/>
    </source>
</evidence>
<name>A0ABS9LD50_9MICC</name>
<reference evidence="1" key="1">
    <citation type="submission" date="2022-01" db="EMBL/GenBank/DDBJ databases">
        <authorList>
            <person name="Jo J.-H."/>
            <person name="Im W.-T."/>
        </authorList>
    </citation>
    <scope>NUCLEOTIDE SEQUENCE</scope>
    <source>
        <strain evidence="1">I2-34</strain>
    </source>
</reference>
<evidence type="ECO:0008006" key="3">
    <source>
        <dbReference type="Google" id="ProtNLM"/>
    </source>
</evidence>
<accession>A0ABS9LD50</accession>
<organism evidence="1 2">
    <name type="scientific">Arthrobacter hankyongi</name>
    <dbReference type="NCBI Taxonomy" id="2904801"/>
    <lineage>
        <taxon>Bacteria</taxon>
        <taxon>Bacillati</taxon>
        <taxon>Actinomycetota</taxon>
        <taxon>Actinomycetes</taxon>
        <taxon>Micrococcales</taxon>
        <taxon>Micrococcaceae</taxon>
        <taxon>Arthrobacter</taxon>
    </lineage>
</organism>
<sequence length="203" mass="21688">MAANLVPARSAAAGASPVLLPGRLHTHNELRAMRLDGLVESVYGPAYLPAGRRVAAAHRALAARAALPEPIRGKVVIGRLSAAWIYGCAPPPDKVTVLLDHRFRTTSQGRCRSAAVHEVTLGPLDATSVAGVAVTTALRTALDIALYVPEESAVPALLSLAADHRLHCPLDYIRQALQARSRLPGKRQALERIERVLGHLPQR</sequence>
<evidence type="ECO:0000313" key="1">
    <source>
        <dbReference type="EMBL" id="MCG2624624.1"/>
    </source>
</evidence>